<name>A0A8H6WT78_9AGAR</name>
<keyword evidence="2" id="KW-1185">Reference proteome</keyword>
<dbReference type="EMBL" id="JACAZI010000039">
    <property type="protein sequence ID" value="KAF7326868.1"/>
    <property type="molecule type" value="Genomic_DNA"/>
</dbReference>
<gene>
    <name evidence="1" type="ORF">MVEN_02580700</name>
</gene>
<comment type="caution">
    <text evidence="1">The sequence shown here is derived from an EMBL/GenBank/DDBJ whole genome shotgun (WGS) entry which is preliminary data.</text>
</comment>
<evidence type="ECO:0000313" key="1">
    <source>
        <dbReference type="EMBL" id="KAF7326868.1"/>
    </source>
</evidence>
<dbReference type="CDD" id="cd03443">
    <property type="entry name" value="PaaI_thioesterase"/>
    <property type="match status" value="1"/>
</dbReference>
<dbReference type="SUPFAM" id="SSF54637">
    <property type="entry name" value="Thioesterase/thiol ester dehydrase-isomerase"/>
    <property type="match status" value="1"/>
</dbReference>
<dbReference type="AlphaFoldDB" id="A0A8H6WT78"/>
<protein>
    <recommendedName>
        <fullName evidence="3">Thioesterase domain-containing protein</fullName>
    </recommendedName>
</protein>
<dbReference type="OrthoDB" id="2831072at2759"/>
<sequence length="178" mass="19665">MRFSKDIDQDIKNSLSDLSHVLGKQPNSNQKPEFGDFIVERLVVIHASVQNKSEDLMKKEGRVVCEIVVTEEMLNGGGNIHGGCSAFLIDMCMLVDVFDGLPAGNARLAISEYRVPFSGHTHHDDRGYSSDVCQNGGLYQYILVYALTTVAEQIWNTTKHRMVASGVHVKMQPSGAKL</sequence>
<reference evidence="1" key="1">
    <citation type="submission" date="2020-05" db="EMBL/GenBank/DDBJ databases">
        <title>Mycena genomes resolve the evolution of fungal bioluminescence.</title>
        <authorList>
            <person name="Tsai I.J."/>
        </authorList>
    </citation>
    <scope>NUCLEOTIDE SEQUENCE</scope>
    <source>
        <strain evidence="1">CCC161011</strain>
    </source>
</reference>
<proteinExistence type="predicted"/>
<evidence type="ECO:0008006" key="3">
    <source>
        <dbReference type="Google" id="ProtNLM"/>
    </source>
</evidence>
<evidence type="ECO:0000313" key="2">
    <source>
        <dbReference type="Proteomes" id="UP000620124"/>
    </source>
</evidence>
<organism evidence="1 2">
    <name type="scientific">Mycena venus</name>
    <dbReference type="NCBI Taxonomy" id="2733690"/>
    <lineage>
        <taxon>Eukaryota</taxon>
        <taxon>Fungi</taxon>
        <taxon>Dikarya</taxon>
        <taxon>Basidiomycota</taxon>
        <taxon>Agaricomycotina</taxon>
        <taxon>Agaricomycetes</taxon>
        <taxon>Agaricomycetidae</taxon>
        <taxon>Agaricales</taxon>
        <taxon>Marasmiineae</taxon>
        <taxon>Mycenaceae</taxon>
        <taxon>Mycena</taxon>
    </lineage>
</organism>
<accession>A0A8H6WT78</accession>
<dbReference type="InterPro" id="IPR029069">
    <property type="entry name" value="HotDog_dom_sf"/>
</dbReference>
<dbReference type="Gene3D" id="3.10.129.10">
    <property type="entry name" value="Hotdog Thioesterase"/>
    <property type="match status" value="1"/>
</dbReference>
<dbReference type="Proteomes" id="UP000620124">
    <property type="component" value="Unassembled WGS sequence"/>
</dbReference>